<accession>A0ABT1C7S3</accession>
<reference evidence="1 2" key="1">
    <citation type="submission" date="2022-06" db="EMBL/GenBank/DDBJ databases">
        <title>Mesorhizobium sp. strain RP14 Genome sequencing and assembly.</title>
        <authorList>
            <person name="Kim I."/>
        </authorList>
    </citation>
    <scope>NUCLEOTIDE SEQUENCE [LARGE SCALE GENOMIC DNA]</scope>
    <source>
        <strain evidence="2">RP14(2022)</strain>
    </source>
</reference>
<dbReference type="InterPro" id="IPR036086">
    <property type="entry name" value="ParB/Sulfiredoxin_sf"/>
</dbReference>
<dbReference type="Gene3D" id="1.10.10.2830">
    <property type="match status" value="1"/>
</dbReference>
<evidence type="ECO:0000313" key="1">
    <source>
        <dbReference type="EMBL" id="MCO6050876.1"/>
    </source>
</evidence>
<dbReference type="RefSeq" id="WP_252819870.1">
    <property type="nucleotide sequence ID" value="NZ_JAMXQS010000006.1"/>
</dbReference>
<dbReference type="SUPFAM" id="SSF110849">
    <property type="entry name" value="ParB/Sulfiredoxin"/>
    <property type="match status" value="1"/>
</dbReference>
<dbReference type="EMBL" id="JAMXQS010000006">
    <property type="protein sequence ID" value="MCO6050876.1"/>
    <property type="molecule type" value="Genomic_DNA"/>
</dbReference>
<evidence type="ECO:0000313" key="2">
    <source>
        <dbReference type="Proteomes" id="UP001205906"/>
    </source>
</evidence>
<dbReference type="Gene3D" id="3.90.1530.10">
    <property type="entry name" value="Conserved hypothetical protein from pyrococcus furiosus pfu- 392566-001, ParB domain"/>
    <property type="match status" value="1"/>
</dbReference>
<sequence length="294" mass="32057">MNAYAEARGVSDFQREHTPNVGVRWHPAADIFPWIEGKAFDDLVEDIRKNGVLEPIVFLNGSILDGRNRYMAARQLGIEYPRIEFDGDDPLAFVIARNLHRRHLTESQRSMVGAKLAKMPAQRPSEDNSANLRTSDAAAMLNVSERSIETARQVEKSGTPELVAAVEAGKVSVSAAAIVAAQPPEVQREVVAQPNVKKAVSDLRTQVMEAAKQGSKPAPSSNKNPRYVAPSRAAEAWTHLYGTCRALTEWASDDNVALAAVGLSERADDQALNLAAVKDCHAALTRFLESQHAE</sequence>
<organism evidence="1 2">
    <name type="scientific">Mesorhizobium liriopis</name>
    <dbReference type="NCBI Taxonomy" id="2953882"/>
    <lineage>
        <taxon>Bacteria</taxon>
        <taxon>Pseudomonadati</taxon>
        <taxon>Pseudomonadota</taxon>
        <taxon>Alphaproteobacteria</taxon>
        <taxon>Hyphomicrobiales</taxon>
        <taxon>Phyllobacteriaceae</taxon>
        <taxon>Mesorhizobium</taxon>
    </lineage>
</organism>
<keyword evidence="2" id="KW-1185">Reference proteome</keyword>
<proteinExistence type="predicted"/>
<protein>
    <recommendedName>
        <fullName evidence="3">ParB/Sulfiredoxin domain-containing protein</fullName>
    </recommendedName>
</protein>
<dbReference type="Proteomes" id="UP001205906">
    <property type="component" value="Unassembled WGS sequence"/>
</dbReference>
<name>A0ABT1C7S3_9HYPH</name>
<evidence type="ECO:0008006" key="3">
    <source>
        <dbReference type="Google" id="ProtNLM"/>
    </source>
</evidence>
<comment type="caution">
    <text evidence="1">The sequence shown here is derived from an EMBL/GenBank/DDBJ whole genome shotgun (WGS) entry which is preliminary data.</text>
</comment>
<gene>
    <name evidence="1" type="ORF">NGM99_13915</name>
</gene>